<keyword evidence="3 6" id="KW-0812">Transmembrane</keyword>
<dbReference type="EC" id="1.6.5.3" evidence="11"/>
<feature type="transmembrane region" description="Helical" evidence="7">
    <location>
        <begin position="377"/>
        <end position="396"/>
    </location>
</feature>
<feature type="transmembrane region" description="Helical" evidence="7">
    <location>
        <begin position="611"/>
        <end position="630"/>
    </location>
</feature>
<feature type="transmembrane region" description="Helical" evidence="7">
    <location>
        <begin position="308"/>
        <end position="333"/>
    </location>
</feature>
<dbReference type="PRINTS" id="PR01435">
    <property type="entry name" value="NPOXDRDTASE5"/>
</dbReference>
<feature type="transmembrane region" description="Helical" evidence="7">
    <location>
        <begin position="117"/>
        <end position="136"/>
    </location>
</feature>
<keyword evidence="11" id="KW-0560">Oxidoreductase</keyword>
<dbReference type="InterPro" id="IPR001750">
    <property type="entry name" value="ND/Mrp_TM"/>
</dbReference>
<reference evidence="10 13" key="2">
    <citation type="submission" date="2019-06" db="EMBL/GenBank/DDBJ databases">
        <title>Whole genome shotgun sequence of Brevibacillus agri NBRC 15538.</title>
        <authorList>
            <person name="Hosoyama A."/>
            <person name="Uohara A."/>
            <person name="Ohji S."/>
            <person name="Ichikawa N."/>
        </authorList>
    </citation>
    <scope>NUCLEOTIDE SEQUENCE [LARGE SCALE GENOMIC DNA]</scope>
    <source>
        <strain evidence="10 13">NBRC 15538</strain>
    </source>
</reference>
<dbReference type="GO" id="GO:0003954">
    <property type="term" value="F:NADH dehydrogenase activity"/>
    <property type="evidence" value="ECO:0007669"/>
    <property type="project" value="TreeGrafter"/>
</dbReference>
<feature type="transmembrane region" description="Helical" evidence="7">
    <location>
        <begin position="33"/>
        <end position="53"/>
    </location>
</feature>
<comment type="caution">
    <text evidence="11">The sequence shown here is derived from an EMBL/GenBank/DDBJ whole genome shotgun (WGS) entry which is preliminary data.</text>
</comment>
<dbReference type="EMBL" id="BJOD01000023">
    <property type="protein sequence ID" value="GED26424.1"/>
    <property type="molecule type" value="Genomic_DNA"/>
</dbReference>
<dbReference type="NCBIfam" id="TIGR01974">
    <property type="entry name" value="NDH_I_L"/>
    <property type="match status" value="1"/>
</dbReference>
<evidence type="ECO:0000256" key="7">
    <source>
        <dbReference type="SAM" id="Phobius"/>
    </source>
</evidence>
<dbReference type="AlphaFoldDB" id="A0A3M8AX61"/>
<dbReference type="GO" id="GO:0042773">
    <property type="term" value="P:ATP synthesis coupled electron transport"/>
    <property type="evidence" value="ECO:0007669"/>
    <property type="project" value="InterPro"/>
</dbReference>
<sequence>MDTFLHYAWLIPLFPLLAFIVIVSFGRQLKEGAAIVGIGLTAVSFGIAVLAFWQRFRDGGADYNYVVEWLHVGDIVINMGFEVTPLNAMMLVIVTLVSLLVQIYSKGYMHGDERFPVFYQYLALFTFSMLGLVISPNLLQVYIFWELVGVCSFLLVGYYYFKPEAKAAAKKAFIVTRIGDLGLFIGICLLFWWTGSFEYGAIFESVALGRLEPWMITVAAILIFIGAMGKSGQFPLHTWLPDAMEGPTPVSALIHAATMVAAGVYLVAATYPLFIASETALTVVAYVGGITAIFAASIGLTQRDIKRVLAYSTVSQLGYMMMALGVAGAAGYVAGSFHLMTHAFFKALLFLGAGSVIHAVHTQDVFEMGGLWKKMPVTALTFLIGCLAIAGIFPFAGFWSKEAILGAVYGAHRYDLLVIALVAAFFTAFYMFRLFFLTFAGKARGKHEAHESPGVMTGPLLILALLAVVAGFVNTPYAPLLSDWLLSTSTGTAITGIFGEGTEHAASWLQIVALLISVLGVILAYFMYGKKSISPDSIPETLPWLYRLSYRKYYVDELYHYVVVRPLGWLGIFLNGFDKYVVDGLVGLTAKIAQGIGSLHARVQSGQIQSYGAMVLFGLLLLIIAISLTVEGGGLFGFGR</sequence>
<dbReference type="GeneID" id="82809684"/>
<evidence type="ECO:0000256" key="1">
    <source>
        <dbReference type="ARBA" id="ARBA00004651"/>
    </source>
</evidence>
<feature type="transmembrane region" description="Helical" evidence="7">
    <location>
        <begin position="6"/>
        <end position="26"/>
    </location>
</feature>
<dbReference type="PANTHER" id="PTHR42829:SF2">
    <property type="entry name" value="NADH-UBIQUINONE OXIDOREDUCTASE CHAIN 5"/>
    <property type="match status" value="1"/>
</dbReference>
<feature type="transmembrane region" description="Helical" evidence="7">
    <location>
        <begin position="213"/>
        <end position="229"/>
    </location>
</feature>
<keyword evidence="4 7" id="KW-1133">Transmembrane helix</keyword>
<dbReference type="OrthoDB" id="9807568at2"/>
<feature type="transmembrane region" description="Helical" evidence="7">
    <location>
        <begin position="142"/>
        <end position="161"/>
    </location>
</feature>
<feature type="transmembrane region" description="Helical" evidence="7">
    <location>
        <begin position="280"/>
        <end position="301"/>
    </location>
</feature>
<feature type="transmembrane region" description="Helical" evidence="7">
    <location>
        <begin position="416"/>
        <end position="439"/>
    </location>
</feature>
<feature type="domain" description="NADH-Ubiquinone oxidoreductase (complex I) chain 5 N-terminal" evidence="9">
    <location>
        <begin position="69"/>
        <end position="119"/>
    </location>
</feature>
<evidence type="ECO:0000259" key="8">
    <source>
        <dbReference type="Pfam" id="PF00361"/>
    </source>
</evidence>
<evidence type="ECO:0000313" key="10">
    <source>
        <dbReference type="EMBL" id="GED26424.1"/>
    </source>
</evidence>
<comment type="similarity">
    <text evidence="2">Belongs to the CPA3 antiporters (TC 2.A.63) subunit A family.</text>
</comment>
<name>A0A3M8AX61_9BACL</name>
<protein>
    <submittedName>
        <fullName evidence="11">NADH-quinone oxidoreductase subunit L</fullName>
        <ecNumber evidence="11">1.6.5.3</ecNumber>
    </submittedName>
</protein>
<feature type="transmembrane region" description="Helical" evidence="7">
    <location>
        <begin position="508"/>
        <end position="528"/>
    </location>
</feature>
<dbReference type="GO" id="GO:0015990">
    <property type="term" value="P:electron transport coupled proton transport"/>
    <property type="evidence" value="ECO:0007669"/>
    <property type="project" value="TreeGrafter"/>
</dbReference>
<feature type="domain" description="NADH:quinone oxidoreductase/Mrp antiporter transmembrane" evidence="8">
    <location>
        <begin position="135"/>
        <end position="427"/>
    </location>
</feature>
<evidence type="ECO:0000313" key="13">
    <source>
        <dbReference type="Proteomes" id="UP000317180"/>
    </source>
</evidence>
<feature type="transmembrane region" description="Helical" evidence="7">
    <location>
        <begin position="173"/>
        <end position="193"/>
    </location>
</feature>
<dbReference type="InterPro" id="IPR001516">
    <property type="entry name" value="Proton_antipo_N"/>
</dbReference>
<keyword evidence="5 7" id="KW-0472">Membrane</keyword>
<feature type="transmembrane region" description="Helical" evidence="7">
    <location>
        <begin position="460"/>
        <end position="478"/>
    </location>
</feature>
<feature type="transmembrane region" description="Helical" evidence="7">
    <location>
        <begin position="339"/>
        <end position="357"/>
    </location>
</feature>
<dbReference type="InterPro" id="IPR018393">
    <property type="entry name" value="NADHpl_OxRdtase_5_subgr"/>
</dbReference>
<dbReference type="PANTHER" id="PTHR42829">
    <property type="entry name" value="NADH-UBIQUINONE OXIDOREDUCTASE CHAIN 5"/>
    <property type="match status" value="1"/>
</dbReference>
<dbReference type="GO" id="GO:0008137">
    <property type="term" value="F:NADH dehydrogenase (ubiquinone) activity"/>
    <property type="evidence" value="ECO:0007669"/>
    <property type="project" value="InterPro"/>
</dbReference>
<dbReference type="Proteomes" id="UP000276178">
    <property type="component" value="Unassembled WGS sequence"/>
</dbReference>
<dbReference type="GO" id="GO:0005886">
    <property type="term" value="C:plasma membrane"/>
    <property type="evidence" value="ECO:0007669"/>
    <property type="project" value="UniProtKB-SubCell"/>
</dbReference>
<dbReference type="EMBL" id="RHHN01000034">
    <property type="protein sequence ID" value="RNB55583.1"/>
    <property type="molecule type" value="Genomic_DNA"/>
</dbReference>
<dbReference type="Gene3D" id="1.20.5.2700">
    <property type="match status" value="1"/>
</dbReference>
<reference evidence="11 12" key="1">
    <citation type="submission" date="2018-10" db="EMBL/GenBank/DDBJ databases">
        <title>Phylogenomics of Brevibacillus.</title>
        <authorList>
            <person name="Dunlap C."/>
        </authorList>
    </citation>
    <scope>NUCLEOTIDE SEQUENCE [LARGE SCALE GENOMIC DNA]</scope>
    <source>
        <strain evidence="11 12">NRRL NRS 1219</strain>
    </source>
</reference>
<evidence type="ECO:0000313" key="11">
    <source>
        <dbReference type="EMBL" id="RNB55583.1"/>
    </source>
</evidence>
<gene>
    <name evidence="10" type="ORF">BAG01nite_25260</name>
    <name evidence="11" type="ORF">EB820_11140</name>
</gene>
<dbReference type="PRINTS" id="PR01434">
    <property type="entry name" value="NADHDHGNASE5"/>
</dbReference>
<comment type="subcellular location">
    <subcellularLocation>
        <location evidence="1">Cell membrane</location>
        <topology evidence="1">Multi-pass membrane protein</topology>
    </subcellularLocation>
    <subcellularLocation>
        <location evidence="6">Membrane</location>
        <topology evidence="6">Multi-pass membrane protein</topology>
    </subcellularLocation>
</comment>
<dbReference type="Pfam" id="PF00361">
    <property type="entry name" value="Proton_antipo_M"/>
    <property type="match status" value="1"/>
</dbReference>
<proteinExistence type="inferred from homology"/>
<evidence type="ECO:0000256" key="3">
    <source>
        <dbReference type="ARBA" id="ARBA00022692"/>
    </source>
</evidence>
<evidence type="ECO:0000256" key="4">
    <source>
        <dbReference type="ARBA" id="ARBA00022989"/>
    </source>
</evidence>
<keyword evidence="13" id="KW-1185">Reference proteome</keyword>
<feature type="transmembrane region" description="Helical" evidence="7">
    <location>
        <begin position="86"/>
        <end position="105"/>
    </location>
</feature>
<dbReference type="Proteomes" id="UP000317180">
    <property type="component" value="Unassembled WGS sequence"/>
</dbReference>
<dbReference type="RefSeq" id="WP_005831785.1">
    <property type="nucleotide sequence ID" value="NZ_BJOD01000023.1"/>
</dbReference>
<evidence type="ECO:0000313" key="12">
    <source>
        <dbReference type="Proteomes" id="UP000276178"/>
    </source>
</evidence>
<evidence type="ECO:0000256" key="6">
    <source>
        <dbReference type="RuleBase" id="RU000320"/>
    </source>
</evidence>
<dbReference type="NCBIfam" id="NF005141">
    <property type="entry name" value="PRK06590.1"/>
    <property type="match status" value="1"/>
</dbReference>
<dbReference type="InterPro" id="IPR003945">
    <property type="entry name" value="NU5C-like"/>
</dbReference>
<evidence type="ECO:0000259" key="9">
    <source>
        <dbReference type="Pfam" id="PF00662"/>
    </source>
</evidence>
<dbReference type="Pfam" id="PF00662">
    <property type="entry name" value="Proton_antipo_N"/>
    <property type="match status" value="1"/>
</dbReference>
<evidence type="ECO:0000256" key="2">
    <source>
        <dbReference type="ARBA" id="ARBA00008483"/>
    </source>
</evidence>
<feature type="transmembrane region" description="Helical" evidence="7">
    <location>
        <begin position="250"/>
        <end position="274"/>
    </location>
</feature>
<accession>A0A3M8AX61</accession>
<organism evidence="11 12">
    <name type="scientific">Brevibacillus agri</name>
    <dbReference type="NCBI Taxonomy" id="51101"/>
    <lineage>
        <taxon>Bacteria</taxon>
        <taxon>Bacillati</taxon>
        <taxon>Bacillota</taxon>
        <taxon>Bacilli</taxon>
        <taxon>Bacillales</taxon>
        <taxon>Paenibacillaceae</taxon>
        <taxon>Brevibacillus</taxon>
    </lineage>
</organism>
<evidence type="ECO:0000256" key="5">
    <source>
        <dbReference type="ARBA" id="ARBA00023136"/>
    </source>
</evidence>